<dbReference type="PRINTS" id="PR00081">
    <property type="entry name" value="GDHRDH"/>
</dbReference>
<dbReference type="AlphaFoldDB" id="A0A926NS65"/>
<dbReference type="PROSITE" id="PS00061">
    <property type="entry name" value="ADH_SHORT"/>
    <property type="match status" value="1"/>
</dbReference>
<name>A0A926NS65_9SPHI</name>
<protein>
    <submittedName>
        <fullName evidence="4">SDR family NAD(P)-dependent oxidoreductase</fullName>
    </submittedName>
</protein>
<gene>
    <name evidence="4" type="ORF">IDJ76_18340</name>
</gene>
<evidence type="ECO:0000256" key="3">
    <source>
        <dbReference type="RuleBase" id="RU000363"/>
    </source>
</evidence>
<evidence type="ECO:0000313" key="5">
    <source>
        <dbReference type="Proteomes" id="UP000619078"/>
    </source>
</evidence>
<dbReference type="EMBL" id="JACWMX010000009">
    <property type="protein sequence ID" value="MBD1395071.1"/>
    <property type="molecule type" value="Genomic_DNA"/>
</dbReference>
<proteinExistence type="inferred from homology"/>
<dbReference type="GO" id="GO:0016491">
    <property type="term" value="F:oxidoreductase activity"/>
    <property type="evidence" value="ECO:0007669"/>
    <property type="project" value="UniProtKB-KW"/>
</dbReference>
<evidence type="ECO:0000313" key="4">
    <source>
        <dbReference type="EMBL" id="MBD1395071.1"/>
    </source>
</evidence>
<dbReference type="InterPro" id="IPR020904">
    <property type="entry name" value="Sc_DH/Rdtase_CS"/>
</dbReference>
<dbReference type="GO" id="GO:0016020">
    <property type="term" value="C:membrane"/>
    <property type="evidence" value="ECO:0007669"/>
    <property type="project" value="TreeGrafter"/>
</dbReference>
<dbReference type="Proteomes" id="UP000619078">
    <property type="component" value="Unassembled WGS sequence"/>
</dbReference>
<evidence type="ECO:0000256" key="1">
    <source>
        <dbReference type="ARBA" id="ARBA00006484"/>
    </source>
</evidence>
<accession>A0A926NS65</accession>
<comment type="similarity">
    <text evidence="1 3">Belongs to the short-chain dehydrogenases/reductases (SDR) family.</text>
</comment>
<dbReference type="PRINTS" id="PR00080">
    <property type="entry name" value="SDRFAMILY"/>
</dbReference>
<reference evidence="4" key="1">
    <citation type="submission" date="2020-09" db="EMBL/GenBank/DDBJ databases">
        <title>Novel species of Mucilaginibacter isolated from a glacier on the Tibetan Plateau.</title>
        <authorList>
            <person name="Liu Q."/>
            <person name="Xin Y.-H."/>
        </authorList>
    </citation>
    <scope>NUCLEOTIDE SEQUENCE</scope>
    <source>
        <strain evidence="4">ZB1P21</strain>
    </source>
</reference>
<dbReference type="SUPFAM" id="SSF51735">
    <property type="entry name" value="NAD(P)-binding Rossmann-fold domains"/>
    <property type="match status" value="1"/>
</dbReference>
<dbReference type="RefSeq" id="WP_191165335.1">
    <property type="nucleotide sequence ID" value="NZ_JACWMX010000009.1"/>
</dbReference>
<dbReference type="Pfam" id="PF00106">
    <property type="entry name" value="adh_short"/>
    <property type="match status" value="1"/>
</dbReference>
<keyword evidence="5" id="KW-1185">Reference proteome</keyword>
<dbReference type="PANTHER" id="PTHR44196">
    <property type="entry name" value="DEHYDROGENASE/REDUCTASE SDR FAMILY MEMBER 7B"/>
    <property type="match status" value="1"/>
</dbReference>
<comment type="caution">
    <text evidence="4">The sequence shown here is derived from an EMBL/GenBank/DDBJ whole genome shotgun (WGS) entry which is preliminary data.</text>
</comment>
<dbReference type="InterPro" id="IPR036291">
    <property type="entry name" value="NAD(P)-bd_dom_sf"/>
</dbReference>
<sequence>MELKNSTILITGGTSGIGLEFLRQLSLSSVSQIIITGRNTVKLDETKRQFHAIHTIKSDVSEPQDIEKLYQEVTQKFPALNIIINNAGIMKNLNLQDTSIKLEHITDEVDINLSGTIRMVHRFLPHLKLQSSAAIINISSGLAFIPLPISPVYSAAKAGIHAYTQVLRLQLKNTNIKIFEVAPPSTDTPLQDAFSDIDMGSSASIMKVDEMVTESIKGILNDRLEILPGMSKALKLMGRVAPKFFLNFMDKTIEKAKRKSK</sequence>
<dbReference type="Gene3D" id="3.40.50.720">
    <property type="entry name" value="NAD(P)-binding Rossmann-like Domain"/>
    <property type="match status" value="1"/>
</dbReference>
<evidence type="ECO:0000256" key="2">
    <source>
        <dbReference type="ARBA" id="ARBA00023002"/>
    </source>
</evidence>
<dbReference type="InterPro" id="IPR002347">
    <property type="entry name" value="SDR_fam"/>
</dbReference>
<dbReference type="PANTHER" id="PTHR44196:SF1">
    <property type="entry name" value="DEHYDROGENASE_REDUCTASE SDR FAMILY MEMBER 7B"/>
    <property type="match status" value="1"/>
</dbReference>
<organism evidence="4 5">
    <name type="scientific">Mucilaginibacter glaciei</name>
    <dbReference type="NCBI Taxonomy" id="2772109"/>
    <lineage>
        <taxon>Bacteria</taxon>
        <taxon>Pseudomonadati</taxon>
        <taxon>Bacteroidota</taxon>
        <taxon>Sphingobacteriia</taxon>
        <taxon>Sphingobacteriales</taxon>
        <taxon>Sphingobacteriaceae</taxon>
        <taxon>Mucilaginibacter</taxon>
    </lineage>
</organism>
<keyword evidence="2" id="KW-0560">Oxidoreductase</keyword>